<name>A0A1M6QYF0_9FIRM</name>
<sequence length="331" mass="36098">MRKKILGVLYGMAIGDAMGMPPELWSRRRVLEKYGTITDFLEGDPENEISYQYHRGNFTDDTAQAITILDSLIETDFRPDGANIARHILEWAKRENAFENNILGPTSKITLDLFEKGEDASVYSDQALSNGAAMRIAPIGTLFCAEQKKALCDYVKQVSSVTHSSDITIAGAAMIAMAVASVMEKEDRDAMIQDVLEIEEYALSLGASTVSASLGTRIRYGVELAHRHAEDETAFLQELYDMMGAGVNTVDSVPCAIAIAYYSFDVKKCALMCANLGGDTDTIGAMATAICGGIKGIDGIAEADLRLIQTANEVDFTEYAEKIEEKRGKLQ</sequence>
<dbReference type="AlphaFoldDB" id="A0A1M6QYF0"/>
<proteinExistence type="inferred from homology"/>
<feature type="binding site" evidence="3">
    <location>
        <position position="61"/>
    </location>
    <ligand>
        <name>Mg(2+)</name>
        <dbReference type="ChEBI" id="CHEBI:18420"/>
        <label>1</label>
    </ligand>
</feature>
<dbReference type="GO" id="GO:0046872">
    <property type="term" value="F:metal ion binding"/>
    <property type="evidence" value="ECO:0007669"/>
    <property type="project" value="UniProtKB-KW"/>
</dbReference>
<dbReference type="Pfam" id="PF03747">
    <property type="entry name" value="ADP_ribosyl_GH"/>
    <property type="match status" value="1"/>
</dbReference>
<dbReference type="RefSeq" id="WP_073111067.1">
    <property type="nucleotide sequence ID" value="NZ_FQZY01000038.1"/>
</dbReference>
<reference evidence="4 5" key="1">
    <citation type="submission" date="2016-11" db="EMBL/GenBank/DDBJ databases">
        <authorList>
            <person name="Jaros S."/>
            <person name="Januszkiewicz K."/>
            <person name="Wedrychowicz H."/>
        </authorList>
    </citation>
    <scope>NUCLEOTIDE SEQUENCE [LARGE SCALE GENOMIC DNA]</scope>
    <source>
        <strain evidence="4 5">DSM 15480</strain>
    </source>
</reference>
<dbReference type="PANTHER" id="PTHR16222">
    <property type="entry name" value="ADP-RIBOSYLGLYCOHYDROLASE"/>
    <property type="match status" value="1"/>
</dbReference>
<dbReference type="EMBL" id="FQZY01000038">
    <property type="protein sequence ID" value="SHK25289.1"/>
    <property type="molecule type" value="Genomic_DNA"/>
</dbReference>
<dbReference type="InterPro" id="IPR036705">
    <property type="entry name" value="Ribosyl_crysJ1_sf"/>
</dbReference>
<dbReference type="Gene3D" id="1.10.4080.10">
    <property type="entry name" value="ADP-ribosylation/Crystallin J1"/>
    <property type="match status" value="1"/>
</dbReference>
<evidence type="ECO:0000256" key="2">
    <source>
        <dbReference type="ARBA" id="ARBA00022801"/>
    </source>
</evidence>
<comment type="cofactor">
    <cofactor evidence="3">
        <name>Mg(2+)</name>
        <dbReference type="ChEBI" id="CHEBI:18420"/>
    </cofactor>
    <text evidence="3">Binds 2 magnesium ions per subunit.</text>
</comment>
<dbReference type="STRING" id="1121950.SAMN02745243_02563"/>
<dbReference type="Proteomes" id="UP000184301">
    <property type="component" value="Unassembled WGS sequence"/>
</dbReference>
<evidence type="ECO:0000313" key="4">
    <source>
        <dbReference type="EMBL" id="SHK25289.1"/>
    </source>
</evidence>
<dbReference type="InterPro" id="IPR050792">
    <property type="entry name" value="ADP-ribosylglycohydrolase"/>
</dbReference>
<dbReference type="InterPro" id="IPR005502">
    <property type="entry name" value="Ribosyl_crysJ1"/>
</dbReference>
<dbReference type="GO" id="GO:0016787">
    <property type="term" value="F:hydrolase activity"/>
    <property type="evidence" value="ECO:0007669"/>
    <property type="project" value="UniProtKB-KW"/>
</dbReference>
<dbReference type="OrthoDB" id="9761704at2"/>
<comment type="similarity">
    <text evidence="1">Belongs to the ADP-ribosylglycohydrolase family.</text>
</comment>
<protein>
    <submittedName>
        <fullName evidence="4">ADP-ribosylglycohydrolase</fullName>
    </submittedName>
</protein>
<keyword evidence="3" id="KW-0479">Metal-binding</keyword>
<feature type="binding site" evidence="3">
    <location>
        <position position="282"/>
    </location>
    <ligand>
        <name>Mg(2+)</name>
        <dbReference type="ChEBI" id="CHEBI:18420"/>
        <label>1</label>
    </ligand>
</feature>
<keyword evidence="5" id="KW-1185">Reference proteome</keyword>
<keyword evidence="2 4" id="KW-0378">Hydrolase</keyword>
<gene>
    <name evidence="4" type="ORF">SAMN02745243_02563</name>
</gene>
<feature type="binding site" evidence="3">
    <location>
        <position position="279"/>
    </location>
    <ligand>
        <name>Mg(2+)</name>
        <dbReference type="ChEBI" id="CHEBI:18420"/>
        <label>1</label>
    </ligand>
</feature>
<evidence type="ECO:0000313" key="5">
    <source>
        <dbReference type="Proteomes" id="UP000184301"/>
    </source>
</evidence>
<evidence type="ECO:0000256" key="1">
    <source>
        <dbReference type="ARBA" id="ARBA00010702"/>
    </source>
</evidence>
<dbReference type="PANTHER" id="PTHR16222:SF24">
    <property type="entry name" value="ADP-RIBOSYLHYDROLASE ARH3"/>
    <property type="match status" value="1"/>
</dbReference>
<dbReference type="SUPFAM" id="SSF101478">
    <property type="entry name" value="ADP-ribosylglycohydrolase"/>
    <property type="match status" value="1"/>
</dbReference>
<organism evidence="4 5">
    <name type="scientific">Hespellia stercorisuis DSM 15480</name>
    <dbReference type="NCBI Taxonomy" id="1121950"/>
    <lineage>
        <taxon>Bacteria</taxon>
        <taxon>Bacillati</taxon>
        <taxon>Bacillota</taxon>
        <taxon>Clostridia</taxon>
        <taxon>Lachnospirales</taxon>
        <taxon>Lachnospiraceae</taxon>
        <taxon>Hespellia</taxon>
    </lineage>
</organism>
<feature type="binding site" evidence="3">
    <location>
        <position position="60"/>
    </location>
    <ligand>
        <name>Mg(2+)</name>
        <dbReference type="ChEBI" id="CHEBI:18420"/>
        <label>1</label>
    </ligand>
</feature>
<accession>A0A1M6QYF0</accession>
<feature type="binding site" evidence="3">
    <location>
        <position position="59"/>
    </location>
    <ligand>
        <name>Mg(2+)</name>
        <dbReference type="ChEBI" id="CHEBI:18420"/>
        <label>1</label>
    </ligand>
</feature>
<feature type="binding site" evidence="3">
    <location>
        <position position="281"/>
    </location>
    <ligand>
        <name>Mg(2+)</name>
        <dbReference type="ChEBI" id="CHEBI:18420"/>
        <label>1</label>
    </ligand>
</feature>
<evidence type="ECO:0000256" key="3">
    <source>
        <dbReference type="PIRSR" id="PIRSR605502-1"/>
    </source>
</evidence>
<keyword evidence="3" id="KW-0460">Magnesium</keyword>